<gene>
    <name evidence="2" type="ORF">ALECFALPRED_005076</name>
</gene>
<dbReference type="AlphaFoldDB" id="A0A8H3FVX4"/>
<reference evidence="2" key="1">
    <citation type="submission" date="2021-03" db="EMBL/GenBank/DDBJ databases">
        <authorList>
            <person name="Tagirdzhanova G."/>
        </authorList>
    </citation>
    <scope>NUCLEOTIDE SEQUENCE</scope>
</reference>
<evidence type="ECO:0000256" key="1">
    <source>
        <dbReference type="SAM" id="MobiDB-lite"/>
    </source>
</evidence>
<proteinExistence type="predicted"/>
<name>A0A8H3FVX4_9LECA</name>
<protein>
    <submittedName>
        <fullName evidence="2">Uncharacterized protein</fullName>
    </submittedName>
</protein>
<feature type="compositionally biased region" description="Acidic residues" evidence="1">
    <location>
        <begin position="330"/>
        <end position="346"/>
    </location>
</feature>
<dbReference type="OrthoDB" id="10539513at2759"/>
<organism evidence="2 3">
    <name type="scientific">Alectoria fallacina</name>
    <dbReference type="NCBI Taxonomy" id="1903189"/>
    <lineage>
        <taxon>Eukaryota</taxon>
        <taxon>Fungi</taxon>
        <taxon>Dikarya</taxon>
        <taxon>Ascomycota</taxon>
        <taxon>Pezizomycotina</taxon>
        <taxon>Lecanoromycetes</taxon>
        <taxon>OSLEUM clade</taxon>
        <taxon>Lecanoromycetidae</taxon>
        <taxon>Lecanorales</taxon>
        <taxon>Lecanorineae</taxon>
        <taxon>Parmeliaceae</taxon>
        <taxon>Alectoria</taxon>
    </lineage>
</organism>
<dbReference type="Proteomes" id="UP000664203">
    <property type="component" value="Unassembled WGS sequence"/>
</dbReference>
<sequence>MDNSIFTDIVALYIAAGPRLDNPAFVALLSIVRVEKYRQGVPLLEGPLWQRPRKSPRPIAREDTAPTKTTGPDGHSQVERGSAHFATPYPEPSHVPTLLEHLDTVLSADSSFSARTSSPLSAGPLEITCLVVYQQPLEVHDWSTVFVTWVCALFVGRVFVVLSFCITAKGRPCLAGDVLKKKVEEPREVKTSNWTLSEIESVETIPSAQQFLPSTSLPPPQTSEYLQNDLEENRKLKKKSCAHNLEEQFQALQSDKEAANTSAEDLERQFHVVQSENKTNSDDAEEPFGKDQQSGVMPKEAVAGDRDVVDDLPVETSEGKQAKAEATGQGDEDEKSTTMQDDDTPAFDETAAGPKLGKNGKPLIPRANKRADGSIRTPSHPDYVLWKRPPRR</sequence>
<feature type="region of interest" description="Disordered" evidence="1">
    <location>
        <begin position="273"/>
        <end position="392"/>
    </location>
</feature>
<feature type="region of interest" description="Disordered" evidence="1">
    <location>
        <begin position="48"/>
        <end position="86"/>
    </location>
</feature>
<dbReference type="EMBL" id="CAJPDR010000310">
    <property type="protein sequence ID" value="CAF9931681.1"/>
    <property type="molecule type" value="Genomic_DNA"/>
</dbReference>
<comment type="caution">
    <text evidence="2">The sequence shown here is derived from an EMBL/GenBank/DDBJ whole genome shotgun (WGS) entry which is preliminary data.</text>
</comment>
<keyword evidence="3" id="KW-1185">Reference proteome</keyword>
<accession>A0A8H3FVX4</accession>
<evidence type="ECO:0000313" key="2">
    <source>
        <dbReference type="EMBL" id="CAF9931681.1"/>
    </source>
</evidence>
<evidence type="ECO:0000313" key="3">
    <source>
        <dbReference type="Proteomes" id="UP000664203"/>
    </source>
</evidence>